<dbReference type="InterPro" id="IPR036134">
    <property type="entry name" value="Crypto/Photolyase_FAD-like_sf"/>
</dbReference>
<dbReference type="Pfam" id="PF04244">
    <property type="entry name" value="DPRP"/>
    <property type="match status" value="1"/>
</dbReference>
<organism evidence="2 3">
    <name type="scientific">Rhizobium paknamense</name>
    <dbReference type="NCBI Taxonomy" id="1206817"/>
    <lineage>
        <taxon>Bacteria</taxon>
        <taxon>Pseudomonadati</taxon>
        <taxon>Pseudomonadota</taxon>
        <taxon>Alphaproteobacteria</taxon>
        <taxon>Hyphomicrobiales</taxon>
        <taxon>Rhizobiaceae</taxon>
        <taxon>Rhizobium/Agrobacterium group</taxon>
        <taxon>Rhizobium</taxon>
    </lineage>
</organism>
<dbReference type="Gene3D" id="1.10.10.1710">
    <property type="entry name" value="Deoxyribodipyrimidine photolyase-related"/>
    <property type="match status" value="1"/>
</dbReference>
<evidence type="ECO:0000256" key="1">
    <source>
        <dbReference type="SAM" id="MobiDB-lite"/>
    </source>
</evidence>
<gene>
    <name evidence="2" type="ORF">QO005_001833</name>
</gene>
<proteinExistence type="predicted"/>
<dbReference type="InterPro" id="IPR014729">
    <property type="entry name" value="Rossmann-like_a/b/a_fold"/>
</dbReference>
<feature type="region of interest" description="Disordered" evidence="1">
    <location>
        <begin position="173"/>
        <end position="197"/>
    </location>
</feature>
<protein>
    <submittedName>
        <fullName evidence="2">Deoxyribodipyrimidine photolyase-related protein</fullName>
    </submittedName>
</protein>
<sequence>MKSLILVLGDQLSASLSSLRAVDPATATVLMAEVMGEATYVPHHKKKIAFLFSAMRHFAEDLRKRGFSVRYVTLDDPDNSQSLFGEVRRAVADLQPGNIVVTEPGEYRLMQEMRSWQRKLNRPVEIRGDDRFLCTPDEFREWAKGRKQLRMEFFYRDKRRRYEVLMEPDGAPTGGQWNFDQDNRKSPPKGLKGPKRVSHRKDAIVNAVLDMVEERFGDHFGTLRPFHFAVTAEQAWKEYEHFVEKVLPNFGDYQDAMVAGEPYLYHSLISSYLNAGLILPLQVIRRAEKAYRDGKAPLNAVEGFIRQILGWREYVRGLYWTQMPGYAERNHLNAKRPLPRYYWDGKTKMACMAAAIGDTIEHAYSHHIQRLMVTGNFALLAGIEPKQVCDWYLLVYADAYDWVELPNTLGMALYGDGGLMASKPYAASGKYIDRMSNFCGSCAYDVKRSTGDKACPFNALYWDFIARNEKVLKGNPRMTTIYASWNRMDEGKRQDLRQAAADVLGRLDAL</sequence>
<dbReference type="PANTHER" id="PTHR38657">
    <property type="entry name" value="SLR1343 PROTEIN"/>
    <property type="match status" value="1"/>
</dbReference>
<dbReference type="Proteomes" id="UP001235269">
    <property type="component" value="Unassembled WGS sequence"/>
</dbReference>
<name>A0ABU0IE58_9HYPH</name>
<dbReference type="Gene3D" id="1.10.579.10">
    <property type="entry name" value="DNA Cyclobutane Dipyrimidine Photolyase, subunit A, domain 3"/>
    <property type="match status" value="1"/>
</dbReference>
<reference evidence="2 3" key="1">
    <citation type="submission" date="2023-07" db="EMBL/GenBank/DDBJ databases">
        <title>Genomic Encyclopedia of Type Strains, Phase IV (KMG-IV): sequencing the most valuable type-strain genomes for metagenomic binning, comparative biology and taxonomic classification.</title>
        <authorList>
            <person name="Goeker M."/>
        </authorList>
    </citation>
    <scope>NUCLEOTIDE SEQUENCE [LARGE SCALE GENOMIC DNA]</scope>
    <source>
        <strain evidence="2 3">DSM 100301</strain>
    </source>
</reference>
<accession>A0ABU0IE58</accession>
<dbReference type="InterPro" id="IPR052551">
    <property type="entry name" value="UV-DNA_repair_photolyase"/>
</dbReference>
<dbReference type="EMBL" id="JAUSWH010000004">
    <property type="protein sequence ID" value="MDQ0455499.1"/>
    <property type="molecule type" value="Genomic_DNA"/>
</dbReference>
<evidence type="ECO:0000313" key="3">
    <source>
        <dbReference type="Proteomes" id="UP001235269"/>
    </source>
</evidence>
<dbReference type="InterPro" id="IPR007357">
    <property type="entry name" value="PhrB-like"/>
</dbReference>
<dbReference type="PANTHER" id="PTHR38657:SF1">
    <property type="entry name" value="SLR1343 PROTEIN"/>
    <property type="match status" value="1"/>
</dbReference>
<dbReference type="SUPFAM" id="SSF48173">
    <property type="entry name" value="Cryptochrome/photolyase FAD-binding domain"/>
    <property type="match status" value="1"/>
</dbReference>
<keyword evidence="3" id="KW-1185">Reference proteome</keyword>
<dbReference type="Gene3D" id="3.40.50.620">
    <property type="entry name" value="HUPs"/>
    <property type="match status" value="1"/>
</dbReference>
<evidence type="ECO:0000313" key="2">
    <source>
        <dbReference type="EMBL" id="MDQ0455499.1"/>
    </source>
</evidence>
<dbReference type="Gene3D" id="1.25.40.80">
    <property type="match status" value="1"/>
</dbReference>
<comment type="caution">
    <text evidence="2">The sequence shown here is derived from an EMBL/GenBank/DDBJ whole genome shotgun (WGS) entry which is preliminary data.</text>
</comment>
<dbReference type="RefSeq" id="WP_307157678.1">
    <property type="nucleotide sequence ID" value="NZ_JAUSWH010000004.1"/>
</dbReference>